<comment type="caution">
    <text evidence="1">The sequence shown here is derived from an EMBL/GenBank/DDBJ whole genome shotgun (WGS) entry which is preliminary data.</text>
</comment>
<proteinExistence type="predicted"/>
<protein>
    <submittedName>
        <fullName evidence="1">Uncharacterized protein</fullName>
    </submittedName>
</protein>
<accession>A0AAW1TIQ6</accession>
<reference evidence="1 2" key="1">
    <citation type="submission" date="2023-03" db="EMBL/GenBank/DDBJ databases">
        <title>Genome insight into feeding habits of ladybird beetles.</title>
        <authorList>
            <person name="Li H.-S."/>
            <person name="Huang Y.-H."/>
            <person name="Pang H."/>
        </authorList>
    </citation>
    <scope>NUCLEOTIDE SEQUENCE [LARGE SCALE GENOMIC DNA]</scope>
    <source>
        <strain evidence="1">SYSU_2023b</strain>
        <tissue evidence="1">Whole body</tissue>
    </source>
</reference>
<dbReference type="AlphaFoldDB" id="A0AAW1TIQ6"/>
<gene>
    <name evidence="1" type="ORF">WA026_008217</name>
</gene>
<name>A0AAW1TIQ6_9CUCU</name>
<evidence type="ECO:0000313" key="1">
    <source>
        <dbReference type="EMBL" id="KAK9870656.1"/>
    </source>
</evidence>
<dbReference type="EMBL" id="JARQZJ010000003">
    <property type="protein sequence ID" value="KAK9870656.1"/>
    <property type="molecule type" value="Genomic_DNA"/>
</dbReference>
<sequence length="84" mass="9767">MEPNELRVWKLPTPDGVESVTYEEKEKFQEIKERIQILLEKQKLISVAHATYTPPDPTAFAWFSDLLVEHAEEGALEATPYYPY</sequence>
<dbReference type="Proteomes" id="UP001431783">
    <property type="component" value="Unassembled WGS sequence"/>
</dbReference>
<keyword evidence="2" id="KW-1185">Reference proteome</keyword>
<organism evidence="1 2">
    <name type="scientific">Henosepilachna vigintioctopunctata</name>
    <dbReference type="NCBI Taxonomy" id="420089"/>
    <lineage>
        <taxon>Eukaryota</taxon>
        <taxon>Metazoa</taxon>
        <taxon>Ecdysozoa</taxon>
        <taxon>Arthropoda</taxon>
        <taxon>Hexapoda</taxon>
        <taxon>Insecta</taxon>
        <taxon>Pterygota</taxon>
        <taxon>Neoptera</taxon>
        <taxon>Endopterygota</taxon>
        <taxon>Coleoptera</taxon>
        <taxon>Polyphaga</taxon>
        <taxon>Cucujiformia</taxon>
        <taxon>Coccinelloidea</taxon>
        <taxon>Coccinellidae</taxon>
        <taxon>Epilachninae</taxon>
        <taxon>Epilachnini</taxon>
        <taxon>Henosepilachna</taxon>
    </lineage>
</organism>
<evidence type="ECO:0000313" key="2">
    <source>
        <dbReference type="Proteomes" id="UP001431783"/>
    </source>
</evidence>